<dbReference type="CDD" id="cd02440">
    <property type="entry name" value="AdoMet_MTases"/>
    <property type="match status" value="1"/>
</dbReference>
<comment type="similarity">
    <text evidence="1">Belongs to the methyltransferase superfamily.</text>
</comment>
<evidence type="ECO:0000256" key="1">
    <source>
        <dbReference type="ARBA" id="ARBA00008361"/>
    </source>
</evidence>
<proteinExistence type="inferred from homology"/>
<dbReference type="EMBL" id="CP158357">
    <property type="protein sequence ID" value="XBX79376.1"/>
    <property type="molecule type" value="Genomic_DNA"/>
</dbReference>
<name>A0AAU7W067_9MICO</name>
<reference evidence="5" key="1">
    <citation type="submission" date="2024-06" db="EMBL/GenBank/DDBJ databases">
        <title>Draft genome sequence of Microbacterium sp. strain A8/3-1, isolated from Oxytropis tragacanthoides Fisch. ex DC. Root nodules in the Altai region of Russia.</title>
        <authorList>
            <person name="Sazanova A."/>
            <person name="Guro P."/>
            <person name="Kuznetsova I."/>
            <person name="Belimov A."/>
            <person name="Safronova V."/>
        </authorList>
    </citation>
    <scope>NUCLEOTIDE SEQUENCE</scope>
    <source>
        <strain evidence="5">A8/3-1</strain>
    </source>
</reference>
<organism evidence="5">
    <name type="scientific">Microbacterium sp. A8/3-1</name>
    <dbReference type="NCBI Taxonomy" id="3160749"/>
    <lineage>
        <taxon>Bacteria</taxon>
        <taxon>Bacillati</taxon>
        <taxon>Actinomycetota</taxon>
        <taxon>Actinomycetes</taxon>
        <taxon>Micrococcales</taxon>
        <taxon>Microbacteriaceae</taxon>
        <taxon>Microbacterium</taxon>
    </lineage>
</organism>
<evidence type="ECO:0000256" key="3">
    <source>
        <dbReference type="ARBA" id="ARBA00022679"/>
    </source>
</evidence>
<accession>A0AAU7W067</accession>
<sequence length="248" mass="27341">MAVDALARSFECIGDDYDRYRPGFPDRAAAIVIPGRVEAVLDLGAGTGKFTELLPVRATRVVAVEPSDRMLAVLRSKLPRVEAHIGTAEEIPAADATIDVVTVAQAFHWFDRESACAEIARVLVPGGTLGLLWNHSDPGCEWDRACHRIAHPAVGESDATTDTADEELPGFEFVRREEVRWTETVSREHYLRRWGTVSSFLVADDVERARMIAAVEQVLDDAPATRGRTEFDVPQVTDVFVYRLAAPV</sequence>
<dbReference type="PANTHER" id="PTHR44942:SF4">
    <property type="entry name" value="METHYLTRANSFERASE TYPE 11 DOMAIN-CONTAINING PROTEIN"/>
    <property type="match status" value="1"/>
</dbReference>
<keyword evidence="3 5" id="KW-0808">Transferase</keyword>
<dbReference type="InterPro" id="IPR029063">
    <property type="entry name" value="SAM-dependent_MTases_sf"/>
</dbReference>
<evidence type="ECO:0000256" key="2">
    <source>
        <dbReference type="ARBA" id="ARBA00022603"/>
    </source>
</evidence>
<dbReference type="EC" id="2.1.1.-" evidence="5"/>
<protein>
    <submittedName>
        <fullName evidence="5">Class I SAM-dependent methyltransferase</fullName>
        <ecNumber evidence="5">2.1.1.-</ecNumber>
    </submittedName>
</protein>
<gene>
    <name evidence="5" type="ORF">ABS642_04645</name>
</gene>
<dbReference type="SUPFAM" id="SSF53335">
    <property type="entry name" value="S-adenosyl-L-methionine-dependent methyltransferases"/>
    <property type="match status" value="1"/>
</dbReference>
<dbReference type="AlphaFoldDB" id="A0AAU7W067"/>
<dbReference type="InterPro" id="IPR051052">
    <property type="entry name" value="Diverse_substrate_MTase"/>
</dbReference>
<keyword evidence="2 5" id="KW-0489">Methyltransferase</keyword>
<dbReference type="GO" id="GO:0032259">
    <property type="term" value="P:methylation"/>
    <property type="evidence" value="ECO:0007669"/>
    <property type="project" value="UniProtKB-KW"/>
</dbReference>
<evidence type="ECO:0000313" key="5">
    <source>
        <dbReference type="EMBL" id="XBX79376.1"/>
    </source>
</evidence>
<evidence type="ECO:0000259" key="4">
    <source>
        <dbReference type="Pfam" id="PF08241"/>
    </source>
</evidence>
<feature type="domain" description="Methyltransferase type 11" evidence="4">
    <location>
        <begin position="41"/>
        <end position="129"/>
    </location>
</feature>
<dbReference type="GO" id="GO:0008757">
    <property type="term" value="F:S-adenosylmethionine-dependent methyltransferase activity"/>
    <property type="evidence" value="ECO:0007669"/>
    <property type="project" value="InterPro"/>
</dbReference>
<dbReference type="RefSeq" id="WP_350352423.1">
    <property type="nucleotide sequence ID" value="NZ_CP158357.1"/>
</dbReference>
<dbReference type="Pfam" id="PF08241">
    <property type="entry name" value="Methyltransf_11"/>
    <property type="match status" value="1"/>
</dbReference>
<dbReference type="Gene3D" id="3.40.50.150">
    <property type="entry name" value="Vaccinia Virus protein VP39"/>
    <property type="match status" value="1"/>
</dbReference>
<dbReference type="PANTHER" id="PTHR44942">
    <property type="entry name" value="METHYLTRANSF_11 DOMAIN-CONTAINING PROTEIN"/>
    <property type="match status" value="1"/>
</dbReference>
<dbReference type="InterPro" id="IPR013216">
    <property type="entry name" value="Methyltransf_11"/>
</dbReference>